<dbReference type="VEuPathDB" id="FungiDB:HCDG_02146"/>
<protein>
    <submittedName>
        <fullName evidence="1">Uncharacterized protein</fullName>
    </submittedName>
</protein>
<organism evidence="1 2">
    <name type="scientific">Ajellomyces capsulatus (strain H143)</name>
    <name type="common">Darling's disease fungus</name>
    <name type="synonym">Histoplasma capsulatum</name>
    <dbReference type="NCBI Taxonomy" id="544712"/>
    <lineage>
        <taxon>Eukaryota</taxon>
        <taxon>Fungi</taxon>
        <taxon>Dikarya</taxon>
        <taxon>Ascomycota</taxon>
        <taxon>Pezizomycotina</taxon>
        <taxon>Eurotiomycetes</taxon>
        <taxon>Eurotiomycetidae</taxon>
        <taxon>Onygenales</taxon>
        <taxon>Ajellomycetaceae</taxon>
        <taxon>Histoplasma</taxon>
    </lineage>
</organism>
<proteinExistence type="predicted"/>
<accession>C6H6U5</accession>
<dbReference type="EMBL" id="GG692420">
    <property type="protein sequence ID" value="EER44116.1"/>
    <property type="molecule type" value="Genomic_DNA"/>
</dbReference>
<dbReference type="AlphaFoldDB" id="C6H6U5"/>
<evidence type="ECO:0000313" key="1">
    <source>
        <dbReference type="EMBL" id="EER44116.1"/>
    </source>
</evidence>
<dbReference type="HOGENOM" id="CLU_1377762_0_0_1"/>
<gene>
    <name evidence="1" type="ORF">HCDG_02146</name>
</gene>
<reference evidence="2" key="1">
    <citation type="submission" date="2009-05" db="EMBL/GenBank/DDBJ databases">
        <title>The genome sequence of Ajellomyces capsulatus strain H143.</title>
        <authorList>
            <person name="Champion M."/>
            <person name="Cuomo C.A."/>
            <person name="Ma L.-J."/>
            <person name="Henn M.R."/>
            <person name="Sil A."/>
            <person name="Goldman B."/>
            <person name="Young S.K."/>
            <person name="Kodira C.D."/>
            <person name="Zeng Q."/>
            <person name="Koehrsen M."/>
            <person name="Alvarado L."/>
            <person name="Berlin A.M."/>
            <person name="Borenstein D."/>
            <person name="Chen Z."/>
            <person name="Engels R."/>
            <person name="Freedman E."/>
            <person name="Gellesch M."/>
            <person name="Goldberg J."/>
            <person name="Griggs A."/>
            <person name="Gujja S."/>
            <person name="Heiman D.I."/>
            <person name="Hepburn T.A."/>
            <person name="Howarth C."/>
            <person name="Jen D."/>
            <person name="Larson L."/>
            <person name="Lewis B."/>
            <person name="Mehta T."/>
            <person name="Park D."/>
            <person name="Pearson M."/>
            <person name="Roberts A."/>
            <person name="Saif S."/>
            <person name="Shea T.D."/>
            <person name="Shenoy N."/>
            <person name="Sisk P."/>
            <person name="Stolte C."/>
            <person name="Sykes S."/>
            <person name="Walk T."/>
            <person name="White J."/>
            <person name="Yandava C."/>
            <person name="Klein B."/>
            <person name="McEwen J.G."/>
            <person name="Puccia R."/>
            <person name="Goldman G.H."/>
            <person name="Felipe M.S."/>
            <person name="Nino-Vega G."/>
            <person name="San-Blas G."/>
            <person name="Taylor J.W."/>
            <person name="Mendoza L."/>
            <person name="Galagan J.E."/>
            <person name="Nusbaum C."/>
            <person name="Birren B.W."/>
        </authorList>
    </citation>
    <scope>NUCLEOTIDE SEQUENCE [LARGE SCALE GENOMIC DNA]</scope>
    <source>
        <strain evidence="2">H143</strain>
    </source>
</reference>
<dbReference type="Proteomes" id="UP000002624">
    <property type="component" value="Unassembled WGS sequence"/>
</dbReference>
<sequence>MFTTSQQVVVVIGYKPGRGGDHLAASTSFFSVEGVGGCMPKGQKVLPLGGRMRWLWQIRKSQEAKTFLLHPIIPMINARFRTGGTLNERRLKNEKKGQVSKRWPAVGSVPEEICMTVKLAKMCVNSRGGSSVFNDKKLSRPSIHSIALQTKNDMMGPETQAERWFEWNIIEKGGKLFLEELIKGMGTGTGTCDDGLID</sequence>
<name>C6H6U5_AJECH</name>
<evidence type="ECO:0000313" key="2">
    <source>
        <dbReference type="Proteomes" id="UP000002624"/>
    </source>
</evidence>